<dbReference type="PANTHER" id="PTHR33710:SF79">
    <property type="entry name" value="OS06G0205337 PROTEIN"/>
    <property type="match status" value="1"/>
</dbReference>
<accession>A0A9J6B6Y0</accession>
<name>A0A9J6B6Y0_SOLCO</name>
<dbReference type="Proteomes" id="UP000824120">
    <property type="component" value="Chromosome 1"/>
</dbReference>
<dbReference type="OrthoDB" id="1301789at2759"/>
<evidence type="ECO:0000313" key="2">
    <source>
        <dbReference type="Proteomes" id="UP000824120"/>
    </source>
</evidence>
<evidence type="ECO:0000313" key="1">
    <source>
        <dbReference type="EMBL" id="KAG5632175.1"/>
    </source>
</evidence>
<proteinExistence type="predicted"/>
<comment type="caution">
    <text evidence="1">The sequence shown here is derived from an EMBL/GenBank/DDBJ whole genome shotgun (WGS) entry which is preliminary data.</text>
</comment>
<organism evidence="1 2">
    <name type="scientific">Solanum commersonii</name>
    <name type="common">Commerson's wild potato</name>
    <name type="synonym">Commerson's nightshade</name>
    <dbReference type="NCBI Taxonomy" id="4109"/>
    <lineage>
        <taxon>Eukaryota</taxon>
        <taxon>Viridiplantae</taxon>
        <taxon>Streptophyta</taxon>
        <taxon>Embryophyta</taxon>
        <taxon>Tracheophyta</taxon>
        <taxon>Spermatophyta</taxon>
        <taxon>Magnoliopsida</taxon>
        <taxon>eudicotyledons</taxon>
        <taxon>Gunneridae</taxon>
        <taxon>Pentapetalae</taxon>
        <taxon>asterids</taxon>
        <taxon>lamiids</taxon>
        <taxon>Solanales</taxon>
        <taxon>Solanaceae</taxon>
        <taxon>Solanoideae</taxon>
        <taxon>Solaneae</taxon>
        <taxon>Solanum</taxon>
    </lineage>
</organism>
<sequence length="163" mass="19057">MEVIRDSDKQITLKLILEDNQSIVITLVYAKCNDIDRIDLWNDIGEDLRTTILLHGGLGELMMNCIFERLDRVLKNQMLLDGLGNMEVEHLSRTWSDRAPLLISIGVRMHILENLFKFLTFWAEHEEEFKSIVRENWSLEPKESLFSSKMHRGPSILLKYQKG</sequence>
<dbReference type="PANTHER" id="PTHR33710">
    <property type="entry name" value="BNAC02G09200D PROTEIN"/>
    <property type="match status" value="1"/>
</dbReference>
<dbReference type="EMBL" id="JACXVP010000001">
    <property type="protein sequence ID" value="KAG5632175.1"/>
    <property type="molecule type" value="Genomic_DNA"/>
</dbReference>
<protein>
    <submittedName>
        <fullName evidence="1">Uncharacterized protein</fullName>
    </submittedName>
</protein>
<gene>
    <name evidence="1" type="ORF">H5410_003892</name>
</gene>
<dbReference type="AlphaFoldDB" id="A0A9J6B6Y0"/>
<reference evidence="1 2" key="1">
    <citation type="submission" date="2020-09" db="EMBL/GenBank/DDBJ databases">
        <title>De no assembly of potato wild relative species, Solanum commersonii.</title>
        <authorList>
            <person name="Cho K."/>
        </authorList>
    </citation>
    <scope>NUCLEOTIDE SEQUENCE [LARGE SCALE GENOMIC DNA]</scope>
    <source>
        <strain evidence="1">LZ3.2</strain>
        <tissue evidence="1">Leaf</tissue>
    </source>
</reference>
<keyword evidence="2" id="KW-1185">Reference proteome</keyword>